<keyword evidence="2" id="KW-0732">Signal</keyword>
<reference evidence="3" key="1">
    <citation type="journal article" date="2023" name="Mol. Phylogenet. Evol.">
        <title>Genome-scale phylogeny and comparative genomics of the fungal order Sordariales.</title>
        <authorList>
            <person name="Hensen N."/>
            <person name="Bonometti L."/>
            <person name="Westerberg I."/>
            <person name="Brannstrom I.O."/>
            <person name="Guillou S."/>
            <person name="Cros-Aarteil S."/>
            <person name="Calhoun S."/>
            <person name="Haridas S."/>
            <person name="Kuo A."/>
            <person name="Mondo S."/>
            <person name="Pangilinan J."/>
            <person name="Riley R."/>
            <person name="LaButti K."/>
            <person name="Andreopoulos B."/>
            <person name="Lipzen A."/>
            <person name="Chen C."/>
            <person name="Yan M."/>
            <person name="Daum C."/>
            <person name="Ng V."/>
            <person name="Clum A."/>
            <person name="Steindorff A."/>
            <person name="Ohm R.A."/>
            <person name="Martin F."/>
            <person name="Silar P."/>
            <person name="Natvig D.O."/>
            <person name="Lalanne C."/>
            <person name="Gautier V."/>
            <person name="Ament-Velasquez S.L."/>
            <person name="Kruys A."/>
            <person name="Hutchinson M.I."/>
            <person name="Powell A.J."/>
            <person name="Barry K."/>
            <person name="Miller A.N."/>
            <person name="Grigoriev I.V."/>
            <person name="Debuchy R."/>
            <person name="Gladieux P."/>
            <person name="Hiltunen Thoren M."/>
            <person name="Johannesson H."/>
        </authorList>
    </citation>
    <scope>NUCLEOTIDE SEQUENCE</scope>
    <source>
        <strain evidence="3">CBS 232.78</strain>
    </source>
</reference>
<feature type="signal peptide" evidence="2">
    <location>
        <begin position="1"/>
        <end position="18"/>
    </location>
</feature>
<protein>
    <submittedName>
        <fullName evidence="3">Uncharacterized protein</fullName>
    </submittedName>
</protein>
<feature type="region of interest" description="Disordered" evidence="1">
    <location>
        <begin position="257"/>
        <end position="276"/>
    </location>
</feature>
<dbReference type="Proteomes" id="UP001285441">
    <property type="component" value="Unassembled WGS sequence"/>
</dbReference>
<accession>A0AAE0NHV1</accession>
<evidence type="ECO:0000256" key="1">
    <source>
        <dbReference type="SAM" id="MobiDB-lite"/>
    </source>
</evidence>
<dbReference type="EMBL" id="JAULSW010000005">
    <property type="protein sequence ID" value="KAK3381823.1"/>
    <property type="molecule type" value="Genomic_DNA"/>
</dbReference>
<evidence type="ECO:0000313" key="3">
    <source>
        <dbReference type="EMBL" id="KAK3381823.1"/>
    </source>
</evidence>
<name>A0AAE0NHV1_9PEZI</name>
<gene>
    <name evidence="3" type="ORF">B0H63DRAFT_214299</name>
</gene>
<feature type="chain" id="PRO_5042051690" evidence="2">
    <location>
        <begin position="19"/>
        <end position="276"/>
    </location>
</feature>
<sequence length="276" mass="30035">MKLEALIAAAAWVSSAAAITGPAIPGGGATRPEGKPAKMENWKWSDPFSGSRIRKLEAACEAERTFKASEYLLDDLSESPPLGLKPFFDALKKVFANREYPGSWDGIDPHGYDRNLLKMEYVDVPIKVREWIEEQERSDGPGKGLFAVYEKPVSDDDVVRNTVRIPATPIFAALRPLDKKKVVIFAPGALYETLPLWVAEGSDCADAFQDAVKYTAKPADGSVVAYPTKKTKADRKAGKRDMEFTIKAQLLKAKQEEAAAASEDSAGAAAGNKDEL</sequence>
<keyword evidence="4" id="KW-1185">Reference proteome</keyword>
<evidence type="ECO:0000256" key="2">
    <source>
        <dbReference type="SAM" id="SignalP"/>
    </source>
</evidence>
<dbReference type="AlphaFoldDB" id="A0AAE0NHV1"/>
<proteinExistence type="predicted"/>
<evidence type="ECO:0000313" key="4">
    <source>
        <dbReference type="Proteomes" id="UP001285441"/>
    </source>
</evidence>
<comment type="caution">
    <text evidence="3">The sequence shown here is derived from an EMBL/GenBank/DDBJ whole genome shotgun (WGS) entry which is preliminary data.</text>
</comment>
<organism evidence="3 4">
    <name type="scientific">Podospora didyma</name>
    <dbReference type="NCBI Taxonomy" id="330526"/>
    <lineage>
        <taxon>Eukaryota</taxon>
        <taxon>Fungi</taxon>
        <taxon>Dikarya</taxon>
        <taxon>Ascomycota</taxon>
        <taxon>Pezizomycotina</taxon>
        <taxon>Sordariomycetes</taxon>
        <taxon>Sordariomycetidae</taxon>
        <taxon>Sordariales</taxon>
        <taxon>Podosporaceae</taxon>
        <taxon>Podospora</taxon>
    </lineage>
</organism>
<reference evidence="3" key="2">
    <citation type="submission" date="2023-06" db="EMBL/GenBank/DDBJ databases">
        <authorList>
            <consortium name="Lawrence Berkeley National Laboratory"/>
            <person name="Haridas S."/>
            <person name="Hensen N."/>
            <person name="Bonometti L."/>
            <person name="Westerberg I."/>
            <person name="Brannstrom I.O."/>
            <person name="Guillou S."/>
            <person name="Cros-Aarteil S."/>
            <person name="Calhoun S."/>
            <person name="Kuo A."/>
            <person name="Mondo S."/>
            <person name="Pangilinan J."/>
            <person name="Riley R."/>
            <person name="LaButti K."/>
            <person name="Andreopoulos B."/>
            <person name="Lipzen A."/>
            <person name="Chen C."/>
            <person name="Yanf M."/>
            <person name="Daum C."/>
            <person name="Ng V."/>
            <person name="Clum A."/>
            <person name="Steindorff A."/>
            <person name="Ohm R."/>
            <person name="Martin F."/>
            <person name="Silar P."/>
            <person name="Natvig D."/>
            <person name="Lalanne C."/>
            <person name="Gautier V."/>
            <person name="Ament-velasquez S.L."/>
            <person name="Kruys A."/>
            <person name="Hutchinson M.I."/>
            <person name="Powell A.J."/>
            <person name="Barry K."/>
            <person name="Miller A.N."/>
            <person name="Grigoriev I.V."/>
            <person name="Debuchy R."/>
            <person name="Gladieux P."/>
            <person name="Thoren M.H."/>
            <person name="Johannesson H."/>
        </authorList>
    </citation>
    <scope>NUCLEOTIDE SEQUENCE</scope>
    <source>
        <strain evidence="3">CBS 232.78</strain>
    </source>
</reference>